<dbReference type="Proteomes" id="UP000637513">
    <property type="component" value="Unassembled WGS sequence"/>
</dbReference>
<dbReference type="PROSITE" id="PS00759">
    <property type="entry name" value="ARGE_DAPE_CPG2_2"/>
    <property type="match status" value="1"/>
</dbReference>
<dbReference type="NCBIfam" id="NF009920">
    <property type="entry name" value="PRK13381.1"/>
    <property type="match status" value="1"/>
</dbReference>
<evidence type="ECO:0000256" key="8">
    <source>
        <dbReference type="ARBA" id="ARBA00022833"/>
    </source>
</evidence>
<name>A0ABR7MRY0_9FIRM</name>
<evidence type="ECO:0000256" key="7">
    <source>
        <dbReference type="ARBA" id="ARBA00022801"/>
    </source>
</evidence>
<feature type="domain" description="Peptidase M20 dimerisation" evidence="11">
    <location>
        <begin position="205"/>
        <end position="307"/>
    </location>
</feature>
<dbReference type="EMBL" id="JACRSW010000009">
    <property type="protein sequence ID" value="MBC8556559.1"/>
    <property type="molecule type" value="Genomic_DNA"/>
</dbReference>
<dbReference type="SUPFAM" id="SSF55031">
    <property type="entry name" value="Bacterial exopeptidase dimerisation domain"/>
    <property type="match status" value="1"/>
</dbReference>
<evidence type="ECO:0000256" key="2">
    <source>
        <dbReference type="ARBA" id="ARBA00001947"/>
    </source>
</evidence>
<evidence type="ECO:0000313" key="13">
    <source>
        <dbReference type="Proteomes" id="UP000637513"/>
    </source>
</evidence>
<evidence type="ECO:0000256" key="5">
    <source>
        <dbReference type="ARBA" id="ARBA00022670"/>
    </source>
</evidence>
<comment type="caution">
    <text evidence="12">The sequence shown here is derived from an EMBL/GenBank/DDBJ whole genome shotgun (WGS) entry which is preliminary data.</text>
</comment>
<keyword evidence="6" id="KW-0479">Metal-binding</keyword>
<dbReference type="InterPro" id="IPR011650">
    <property type="entry name" value="Peptidase_M20_dimer"/>
</dbReference>
<dbReference type="CDD" id="cd03892">
    <property type="entry name" value="M20_peptT"/>
    <property type="match status" value="1"/>
</dbReference>
<dbReference type="Gene3D" id="3.30.70.360">
    <property type="match status" value="1"/>
</dbReference>
<accession>A0ABR7MRY0</accession>
<comment type="cofactor">
    <cofactor evidence="2">
        <name>Zn(2+)</name>
        <dbReference type="ChEBI" id="CHEBI:29105"/>
    </cofactor>
</comment>
<comment type="similarity">
    <text evidence="3">Belongs to the peptidase M20B family.</text>
</comment>
<dbReference type="NCBIfam" id="TIGR01882">
    <property type="entry name" value="peptidase-T"/>
    <property type="match status" value="1"/>
</dbReference>
<dbReference type="InterPro" id="IPR036264">
    <property type="entry name" value="Bact_exopeptidase_dim_dom"/>
</dbReference>
<dbReference type="EC" id="3.4.11.4" evidence="10"/>
<evidence type="ECO:0000256" key="6">
    <source>
        <dbReference type="ARBA" id="ARBA00022723"/>
    </source>
</evidence>
<dbReference type="SUPFAM" id="SSF53187">
    <property type="entry name" value="Zn-dependent exopeptidases"/>
    <property type="match status" value="1"/>
</dbReference>
<dbReference type="PANTHER" id="PTHR42994:SF1">
    <property type="entry name" value="PEPTIDASE T"/>
    <property type="match status" value="1"/>
</dbReference>
<dbReference type="Gene3D" id="3.40.630.10">
    <property type="entry name" value="Zn peptidases"/>
    <property type="match status" value="1"/>
</dbReference>
<keyword evidence="5" id="KW-0645">Protease</keyword>
<keyword evidence="4 12" id="KW-0031">Aminopeptidase</keyword>
<keyword evidence="8" id="KW-0862">Zinc</keyword>
<keyword evidence="7 12" id="KW-0378">Hydrolase</keyword>
<dbReference type="InterPro" id="IPR002933">
    <property type="entry name" value="Peptidase_M20"/>
</dbReference>
<gene>
    <name evidence="12" type="primary">pepT</name>
    <name evidence="12" type="ORF">H8700_02385</name>
</gene>
<evidence type="ECO:0000256" key="1">
    <source>
        <dbReference type="ARBA" id="ARBA00000870"/>
    </source>
</evidence>
<organism evidence="12 13">
    <name type="scientific">Jutongia hominis</name>
    <dbReference type="NCBI Taxonomy" id="2763664"/>
    <lineage>
        <taxon>Bacteria</taxon>
        <taxon>Bacillati</taxon>
        <taxon>Bacillota</taxon>
        <taxon>Clostridia</taxon>
        <taxon>Lachnospirales</taxon>
        <taxon>Lachnospiraceae</taxon>
        <taxon>Jutongia</taxon>
    </lineage>
</organism>
<reference evidence="12 13" key="1">
    <citation type="submission" date="2020-08" db="EMBL/GenBank/DDBJ databases">
        <title>Genome public.</title>
        <authorList>
            <person name="Liu C."/>
            <person name="Sun Q."/>
        </authorList>
    </citation>
    <scope>NUCLEOTIDE SEQUENCE [LARGE SCALE GENOMIC DNA]</scope>
    <source>
        <strain evidence="12 13">BX3</strain>
    </source>
</reference>
<evidence type="ECO:0000256" key="4">
    <source>
        <dbReference type="ARBA" id="ARBA00022438"/>
    </source>
</evidence>
<evidence type="ECO:0000256" key="10">
    <source>
        <dbReference type="NCBIfam" id="TIGR01882"/>
    </source>
</evidence>
<comment type="catalytic activity">
    <reaction evidence="1">
        <text>Release of the N-terminal residue from a tripeptide.</text>
        <dbReference type="EC" id="3.4.11.4"/>
    </reaction>
</comment>
<dbReference type="PIRSF" id="PIRSF037215">
    <property type="entry name" value="Peptidase_M20B"/>
    <property type="match status" value="1"/>
</dbReference>
<protein>
    <recommendedName>
        <fullName evidence="10">Peptidase T</fullName>
        <ecNumber evidence="10">3.4.11.4</ecNumber>
    </recommendedName>
</protein>
<sequence>MRAYERLLQYVVIDTQSDEYSETVPTTKKQFDLANRLVEEMKDLGIEDACVDSRCYVYGSLPATKGMEHCPKMGWIAHMDTAPDFNGHGVKPCVIKEYDGTDVKLGHSGRVLCTKEFSHLKKLKGRTLITTDGTTLLGSDDKSGIAEILTAVERIQKEQIPHGKIGIAFTPDEEVGAGADYFDVKKFDCDFAYTLDGGEEGEIVYENFNADSAVFEVNGLNVHPGSAKDIMVNAQLVAMEINAMLPKMETPRNTQGYEGFYHLCSMEGDVEKATLHYIVRDHSREKQEQRKEVLRQIEQKLNEKYGAGTVILTLQEQYRNMREKIEPCMEIVEWAREAIQDAGVQFLEFPERGGTDGARLSFMGLPCPNLGTGGYAFHGPYEHVTAEGMDLCVTILICLVKKVSEQRKKDLSW</sequence>
<dbReference type="NCBIfam" id="NF003976">
    <property type="entry name" value="PRK05469.1"/>
    <property type="match status" value="1"/>
</dbReference>
<proteinExistence type="inferred from homology"/>
<keyword evidence="9" id="KW-0482">Metalloprotease</keyword>
<dbReference type="InterPro" id="IPR001261">
    <property type="entry name" value="ArgE/DapE_CS"/>
</dbReference>
<evidence type="ECO:0000256" key="9">
    <source>
        <dbReference type="ARBA" id="ARBA00023049"/>
    </source>
</evidence>
<evidence type="ECO:0000259" key="11">
    <source>
        <dbReference type="Pfam" id="PF07687"/>
    </source>
</evidence>
<dbReference type="GO" id="GO:0045148">
    <property type="term" value="F:tripeptide aminopeptidase activity"/>
    <property type="evidence" value="ECO:0007669"/>
    <property type="project" value="UniProtKB-EC"/>
</dbReference>
<dbReference type="InterPro" id="IPR010161">
    <property type="entry name" value="Peptidase_M20B"/>
</dbReference>
<dbReference type="Pfam" id="PF07687">
    <property type="entry name" value="M20_dimer"/>
    <property type="match status" value="1"/>
</dbReference>
<evidence type="ECO:0000256" key="3">
    <source>
        <dbReference type="ARBA" id="ARBA00009692"/>
    </source>
</evidence>
<dbReference type="RefSeq" id="WP_249302792.1">
    <property type="nucleotide sequence ID" value="NZ_JACRSW010000009.1"/>
</dbReference>
<evidence type="ECO:0000313" key="12">
    <source>
        <dbReference type="EMBL" id="MBC8556559.1"/>
    </source>
</evidence>
<dbReference type="PANTHER" id="PTHR42994">
    <property type="entry name" value="PEPTIDASE T"/>
    <property type="match status" value="1"/>
</dbReference>
<keyword evidence="13" id="KW-1185">Reference proteome</keyword>
<dbReference type="Pfam" id="PF01546">
    <property type="entry name" value="Peptidase_M20"/>
    <property type="match status" value="1"/>
</dbReference>